<dbReference type="Pfam" id="PF11306">
    <property type="entry name" value="DUF3108"/>
    <property type="match status" value="1"/>
</dbReference>
<organism evidence="2 3">
    <name type="scientific">Pelomonas nitida</name>
    <dbReference type="NCBI Taxonomy" id="3299027"/>
    <lineage>
        <taxon>Bacteria</taxon>
        <taxon>Pseudomonadati</taxon>
        <taxon>Pseudomonadota</taxon>
        <taxon>Betaproteobacteria</taxon>
        <taxon>Burkholderiales</taxon>
        <taxon>Sphaerotilaceae</taxon>
        <taxon>Roseateles</taxon>
    </lineage>
</organism>
<evidence type="ECO:0000313" key="3">
    <source>
        <dbReference type="Proteomes" id="UP001606305"/>
    </source>
</evidence>
<evidence type="ECO:0000313" key="2">
    <source>
        <dbReference type="EMBL" id="MFG6456956.1"/>
    </source>
</evidence>
<feature type="compositionally biased region" description="Low complexity" evidence="1">
    <location>
        <begin position="101"/>
        <end position="127"/>
    </location>
</feature>
<gene>
    <name evidence="2" type="ORF">ACG00X_08920</name>
</gene>
<feature type="compositionally biased region" description="Pro residues" evidence="1">
    <location>
        <begin position="64"/>
        <end position="81"/>
    </location>
</feature>
<feature type="region of interest" description="Disordered" evidence="1">
    <location>
        <begin position="62"/>
        <end position="89"/>
    </location>
</feature>
<evidence type="ECO:0000256" key="1">
    <source>
        <dbReference type="SAM" id="MobiDB-lite"/>
    </source>
</evidence>
<accession>A0ABW7G4Z5</accession>
<proteinExistence type="predicted"/>
<sequence>MKTPRPPGLLVLAVLALHLLLGREVQRIQEGWSSAAAPPMPARMEIDFVRELPLQPPAAAQVIPEPPAVRPPPPQPSPPAAAPTAPVAAADDAAALPAMPEAASAPLSATTEPEPAPEPATMAAQEPSPEPAREPPPQPPEPPASQPLLPADAASAPPSDEPGAEWPLSTRLSYQLVGNYRGPVHGQAQVEWLRRGREYQVHLDVSLGPSFAPFVTRRMSSQGRLTPQGIAPQRYDEETRLILGDPRRAGVVFLPGEVQLGSGQRQAVHAGAQDSASQFVQLTWLFKTGRAPLLAGHVVPFALVLPRRQYPWRYEVLGEEVLDTPLGPLSAWHIRPTQPTQAQVSGADLVAEVWLAPSLQFLPVRLLIRQDAQTYIDMTLKRAPLQAAPESANDIPRRLSQ</sequence>
<feature type="compositionally biased region" description="Low complexity" evidence="1">
    <location>
        <begin position="146"/>
        <end position="158"/>
    </location>
</feature>
<feature type="region of interest" description="Disordered" evidence="1">
    <location>
        <begin position="101"/>
        <end position="166"/>
    </location>
</feature>
<dbReference type="RefSeq" id="WP_394487762.1">
    <property type="nucleotide sequence ID" value="NZ_JBIGIA010000005.1"/>
</dbReference>
<dbReference type="EMBL" id="JBIGIA010000005">
    <property type="protein sequence ID" value="MFG6456956.1"/>
    <property type="molecule type" value="Genomic_DNA"/>
</dbReference>
<protein>
    <submittedName>
        <fullName evidence="2">DUF3108 domain-containing protein</fullName>
    </submittedName>
</protein>
<dbReference type="InterPro" id="IPR021457">
    <property type="entry name" value="DUF3108"/>
</dbReference>
<comment type="caution">
    <text evidence="2">The sequence shown here is derived from an EMBL/GenBank/DDBJ whole genome shotgun (WGS) entry which is preliminary data.</text>
</comment>
<reference evidence="2 3" key="1">
    <citation type="submission" date="2024-09" db="EMBL/GenBank/DDBJ databases">
        <title>Novel species of the genus Pelomonas and Roseateles isolated from streams.</title>
        <authorList>
            <person name="Lu H."/>
        </authorList>
    </citation>
    <scope>NUCLEOTIDE SEQUENCE [LARGE SCALE GENOMIC DNA]</scope>
    <source>
        <strain evidence="2 3">BYS96W</strain>
    </source>
</reference>
<feature type="compositionally biased region" description="Pro residues" evidence="1">
    <location>
        <begin position="128"/>
        <end position="145"/>
    </location>
</feature>
<keyword evidence="3" id="KW-1185">Reference proteome</keyword>
<name>A0ABW7G4Z5_9BURK</name>
<dbReference type="Proteomes" id="UP001606305">
    <property type="component" value="Unassembled WGS sequence"/>
</dbReference>